<comment type="caution">
    <text evidence="2">The sequence shown here is derived from an EMBL/GenBank/DDBJ whole genome shotgun (WGS) entry which is preliminary data.</text>
</comment>
<accession>A0A8K0GZE9</accession>
<feature type="region of interest" description="Disordered" evidence="1">
    <location>
        <begin position="55"/>
        <end position="74"/>
    </location>
</feature>
<sequence length="74" mass="8203">MSPMRISTEEVIRFCGTKLASPQGIVKSNSERNQIAATIRLKVCYLANLKLRGRREGEEGDKGRAEPAQTLEAK</sequence>
<dbReference type="EMBL" id="VOIH02000007">
    <property type="protein sequence ID" value="KAF3442813.1"/>
    <property type="molecule type" value="Genomic_DNA"/>
</dbReference>
<reference evidence="2" key="1">
    <citation type="submission" date="2020-03" db="EMBL/GenBank/DDBJ databases">
        <title>A high-quality chromosome-level genome assembly of a woody plant with both climbing and erect habits, Rhamnella rubrinervis.</title>
        <authorList>
            <person name="Lu Z."/>
            <person name="Yang Y."/>
            <person name="Zhu X."/>
            <person name="Sun Y."/>
        </authorList>
    </citation>
    <scope>NUCLEOTIDE SEQUENCE</scope>
    <source>
        <strain evidence="2">BYM</strain>
        <tissue evidence="2">Leaf</tissue>
    </source>
</reference>
<evidence type="ECO:0000313" key="2">
    <source>
        <dbReference type="EMBL" id="KAF3442813.1"/>
    </source>
</evidence>
<evidence type="ECO:0000256" key="1">
    <source>
        <dbReference type="SAM" id="MobiDB-lite"/>
    </source>
</evidence>
<organism evidence="2 3">
    <name type="scientific">Rhamnella rubrinervis</name>
    <dbReference type="NCBI Taxonomy" id="2594499"/>
    <lineage>
        <taxon>Eukaryota</taxon>
        <taxon>Viridiplantae</taxon>
        <taxon>Streptophyta</taxon>
        <taxon>Embryophyta</taxon>
        <taxon>Tracheophyta</taxon>
        <taxon>Spermatophyta</taxon>
        <taxon>Magnoliopsida</taxon>
        <taxon>eudicotyledons</taxon>
        <taxon>Gunneridae</taxon>
        <taxon>Pentapetalae</taxon>
        <taxon>rosids</taxon>
        <taxon>fabids</taxon>
        <taxon>Rosales</taxon>
        <taxon>Rhamnaceae</taxon>
        <taxon>rhamnoid group</taxon>
        <taxon>Rhamneae</taxon>
        <taxon>Rhamnella</taxon>
    </lineage>
</organism>
<evidence type="ECO:0000313" key="3">
    <source>
        <dbReference type="Proteomes" id="UP000796880"/>
    </source>
</evidence>
<feature type="compositionally biased region" description="Basic and acidic residues" evidence="1">
    <location>
        <begin position="55"/>
        <end position="65"/>
    </location>
</feature>
<name>A0A8K0GZE9_9ROSA</name>
<keyword evidence="3" id="KW-1185">Reference proteome</keyword>
<dbReference type="Proteomes" id="UP000796880">
    <property type="component" value="Unassembled WGS sequence"/>
</dbReference>
<proteinExistence type="predicted"/>
<protein>
    <submittedName>
        <fullName evidence="2">Uncharacterized protein</fullName>
    </submittedName>
</protein>
<gene>
    <name evidence="2" type="ORF">FNV43_RR16731</name>
</gene>
<dbReference type="AlphaFoldDB" id="A0A8K0GZE9"/>